<sequence length="401" mass="46579">MKVEIIILLGIFLSFNLATKELQLLQVLTRHGDRTPIFPLPSKTVSWYCKLTDETYPTTSSMNQNTTKLNRIHKRIYIEDRELLAGNCSAGQLTSIGAQQHYQMGLQFRQTYIKNMKFLPDQFDSNLIWIRSTDIPRTRDSVQNNFRGLYPPQTSLSYDEVFPLYTVDFDFDWIYANSVLCPRIGFLAQNLFRSSEWINHMTQIQTLTEELMEIFNVSESEISYIWINDDLTCRKAHNISFPDGVTTEIAEQVHDEAQWELAAIYAYQEVANLSIGLLVRDMIQAMEASINKTSELKYLFYSAHDSSVAPFLQAYNVYDGIIIAYAGHIVLELYYDEDVQKYYVQMIYNGNPLQIPGCDSTYCDFDFFQSVSYQIIPQNYEALCHSTSNEDFLDDFFWNLN</sequence>
<protein>
    <submittedName>
        <fullName evidence="4">Lysophosphatidic acid phosphatase type 6</fullName>
    </submittedName>
</protein>
<dbReference type="PANTHER" id="PTHR11567:SF110">
    <property type="entry name" value="2-PHOSPHOXYLOSE PHOSPHATASE 1"/>
    <property type="match status" value="1"/>
</dbReference>
<dbReference type="GO" id="GO:0016791">
    <property type="term" value="F:phosphatase activity"/>
    <property type="evidence" value="ECO:0007669"/>
    <property type="project" value="TreeGrafter"/>
</dbReference>
<dbReference type="OMA" id="SWPPFTS"/>
<dbReference type="AlphaFoldDB" id="A0A9Q0LFX4"/>
<accession>A0A9Q0LFX4</accession>
<evidence type="ECO:0000256" key="1">
    <source>
        <dbReference type="ARBA" id="ARBA00005375"/>
    </source>
</evidence>
<dbReference type="EMBL" id="JAPDFW010000094">
    <property type="protein sequence ID" value="KAJ5070505.1"/>
    <property type="molecule type" value="Genomic_DNA"/>
</dbReference>
<feature type="chain" id="PRO_5040248687" evidence="3">
    <location>
        <begin position="19"/>
        <end position="401"/>
    </location>
</feature>
<dbReference type="SUPFAM" id="SSF53254">
    <property type="entry name" value="Phosphoglycerate mutase-like"/>
    <property type="match status" value="1"/>
</dbReference>
<evidence type="ECO:0000313" key="5">
    <source>
        <dbReference type="Proteomes" id="UP001149090"/>
    </source>
</evidence>
<keyword evidence="5" id="KW-1185">Reference proteome</keyword>
<dbReference type="CDD" id="cd07061">
    <property type="entry name" value="HP_HAP_like"/>
    <property type="match status" value="1"/>
</dbReference>
<reference evidence="4" key="1">
    <citation type="submission" date="2022-10" db="EMBL/GenBank/DDBJ databases">
        <title>Novel sulphate-reducing endosymbionts in the free-living metamonad Anaeramoeba.</title>
        <authorList>
            <person name="Jerlstrom-Hultqvist J."/>
            <person name="Cepicka I."/>
            <person name="Gallot-Lavallee L."/>
            <person name="Salas-Leiva D."/>
            <person name="Curtis B.A."/>
            <person name="Zahonova K."/>
            <person name="Pipaliya S."/>
            <person name="Dacks J."/>
            <person name="Roger A.J."/>
        </authorList>
    </citation>
    <scope>NUCLEOTIDE SEQUENCE</scope>
    <source>
        <strain evidence="4">BMAN</strain>
    </source>
</reference>
<feature type="signal peptide" evidence="3">
    <location>
        <begin position="1"/>
        <end position="18"/>
    </location>
</feature>
<comment type="similarity">
    <text evidence="1">Belongs to the histidine acid phosphatase family.</text>
</comment>
<evidence type="ECO:0000256" key="3">
    <source>
        <dbReference type="SAM" id="SignalP"/>
    </source>
</evidence>
<comment type="caution">
    <text evidence="4">The sequence shown here is derived from an EMBL/GenBank/DDBJ whole genome shotgun (WGS) entry which is preliminary data.</text>
</comment>
<gene>
    <name evidence="4" type="ORF">M0811_10774</name>
</gene>
<evidence type="ECO:0000313" key="4">
    <source>
        <dbReference type="EMBL" id="KAJ5070505.1"/>
    </source>
</evidence>
<dbReference type="Gene3D" id="3.40.50.1240">
    <property type="entry name" value="Phosphoglycerate mutase-like"/>
    <property type="match status" value="1"/>
</dbReference>
<dbReference type="InterPro" id="IPR033379">
    <property type="entry name" value="Acid_Pase_AS"/>
</dbReference>
<dbReference type="InterPro" id="IPR029033">
    <property type="entry name" value="His_PPase_superfam"/>
</dbReference>
<keyword evidence="2" id="KW-0378">Hydrolase</keyword>
<dbReference type="Proteomes" id="UP001149090">
    <property type="component" value="Unassembled WGS sequence"/>
</dbReference>
<dbReference type="OrthoDB" id="10257284at2759"/>
<evidence type="ECO:0000256" key="2">
    <source>
        <dbReference type="ARBA" id="ARBA00022801"/>
    </source>
</evidence>
<dbReference type="InterPro" id="IPR050645">
    <property type="entry name" value="Histidine_acid_phosphatase"/>
</dbReference>
<organism evidence="4 5">
    <name type="scientific">Anaeramoeba ignava</name>
    <name type="common">Anaerobic marine amoeba</name>
    <dbReference type="NCBI Taxonomy" id="1746090"/>
    <lineage>
        <taxon>Eukaryota</taxon>
        <taxon>Metamonada</taxon>
        <taxon>Anaeramoebidae</taxon>
        <taxon>Anaeramoeba</taxon>
    </lineage>
</organism>
<name>A0A9Q0LFX4_ANAIG</name>
<proteinExistence type="inferred from homology"/>
<dbReference type="PROSITE" id="PS00616">
    <property type="entry name" value="HIS_ACID_PHOSPHAT_1"/>
    <property type="match status" value="1"/>
</dbReference>
<dbReference type="PANTHER" id="PTHR11567">
    <property type="entry name" value="ACID PHOSPHATASE-RELATED"/>
    <property type="match status" value="1"/>
</dbReference>
<keyword evidence="3" id="KW-0732">Signal</keyword>
<dbReference type="InterPro" id="IPR000560">
    <property type="entry name" value="His_Pase_clade-2"/>
</dbReference>
<dbReference type="Pfam" id="PF00328">
    <property type="entry name" value="His_Phos_2"/>
    <property type="match status" value="1"/>
</dbReference>